<evidence type="ECO:0000313" key="3">
    <source>
        <dbReference type="Proteomes" id="UP000266861"/>
    </source>
</evidence>
<dbReference type="AlphaFoldDB" id="A0A397JL83"/>
<comment type="caution">
    <text evidence="2">The sequence shown here is derived from an EMBL/GenBank/DDBJ whole genome shotgun (WGS) entry which is preliminary data.</text>
</comment>
<sequence>MANEGILKELEEELEKNLNEATANNDNSEEIISSYTTKTISADVLSIKYKIETLNKYQQLCKHFKQKTKKYNRIKRSLDLYIMKANEIFKK</sequence>
<keyword evidence="1" id="KW-0175">Coiled coil</keyword>
<evidence type="ECO:0000313" key="2">
    <source>
        <dbReference type="EMBL" id="RHZ88377.1"/>
    </source>
</evidence>
<evidence type="ECO:0000256" key="1">
    <source>
        <dbReference type="SAM" id="Coils"/>
    </source>
</evidence>
<dbReference type="EMBL" id="PQFF01000021">
    <property type="protein sequence ID" value="RHZ88377.1"/>
    <property type="molecule type" value="Genomic_DNA"/>
</dbReference>
<accession>A0A397JL83</accession>
<feature type="coiled-coil region" evidence="1">
    <location>
        <begin position="4"/>
        <end position="31"/>
    </location>
</feature>
<name>A0A397JL83_9GLOM</name>
<organism evidence="2 3">
    <name type="scientific">Diversispora epigaea</name>
    <dbReference type="NCBI Taxonomy" id="1348612"/>
    <lineage>
        <taxon>Eukaryota</taxon>
        <taxon>Fungi</taxon>
        <taxon>Fungi incertae sedis</taxon>
        <taxon>Mucoromycota</taxon>
        <taxon>Glomeromycotina</taxon>
        <taxon>Glomeromycetes</taxon>
        <taxon>Diversisporales</taxon>
        <taxon>Diversisporaceae</taxon>
        <taxon>Diversispora</taxon>
    </lineage>
</organism>
<proteinExistence type="predicted"/>
<reference evidence="2 3" key="1">
    <citation type="submission" date="2018-08" db="EMBL/GenBank/DDBJ databases">
        <title>Genome and evolution of the arbuscular mycorrhizal fungus Diversispora epigaea (formerly Glomus versiforme) and its bacterial endosymbionts.</title>
        <authorList>
            <person name="Sun X."/>
            <person name="Fei Z."/>
            <person name="Harrison M."/>
        </authorList>
    </citation>
    <scope>NUCLEOTIDE SEQUENCE [LARGE SCALE GENOMIC DNA]</scope>
    <source>
        <strain evidence="2 3">IT104</strain>
    </source>
</reference>
<dbReference type="Proteomes" id="UP000266861">
    <property type="component" value="Unassembled WGS sequence"/>
</dbReference>
<protein>
    <submittedName>
        <fullName evidence="2">Uncharacterized protein</fullName>
    </submittedName>
</protein>
<gene>
    <name evidence="2" type="ORF">Glove_23g221</name>
</gene>
<keyword evidence="3" id="KW-1185">Reference proteome</keyword>